<evidence type="ECO:0000313" key="5">
    <source>
        <dbReference type="EMBL" id="OLY80171.1"/>
    </source>
</evidence>
<keyword evidence="3 5" id="KW-0347">Helicase</keyword>
<dbReference type="STRING" id="133383.A0A1R0GTG6"/>
<keyword evidence="6" id="KW-1185">Reference proteome</keyword>
<evidence type="ECO:0000256" key="1">
    <source>
        <dbReference type="ARBA" id="ARBA00022741"/>
    </source>
</evidence>
<dbReference type="InterPro" id="IPR027417">
    <property type="entry name" value="P-loop_NTPase"/>
</dbReference>
<sequence length="477" mass="54046">MVGPEIQNQFATSRRENQMIQRKRQELKLILCISRADSAAEFVNYFDNHKNESILKAEGSKFSSSILELFCKKEMIITPLYSGVSEQELEEIQSERYNSRRVIISTRIAESINLKGVRFVIDPGITKDKIFDYKKRVDVVQSFPISKSLADYRSSLAGNSFNPDLNGKCYRLYPSIVYKKEMSQFDIPELERIGGSQLSKLFLLVLLLTGNNASSANFDVIPPGPSKNGLLSAIETLVEMEIIDLGNKDKKLSPEEYKTIKSLVFMNIDPTLGICILASLETSNSYNYPSKFLPIDFSKNSSTHNDTRVDISLEIVIIAAMQSAGSAFSSNKSENEFNRQKLRFTSQESDHLGLLNVFLAYFEMKTTYSSTENSLIHWCFKHCLDYATLKKSFNVFSKLYRFLQAKNNKFSNSEMGQSVKALSRTNSLILNAKSLLIRKCLIRGFYDNICELENDGLSYRNVNTNQVSGSVLNSFPM</sequence>
<evidence type="ECO:0000256" key="2">
    <source>
        <dbReference type="ARBA" id="ARBA00022801"/>
    </source>
</evidence>
<keyword evidence="1" id="KW-0547">Nucleotide-binding</keyword>
<comment type="caution">
    <text evidence="5">The sequence shown here is derived from an EMBL/GenBank/DDBJ whole genome shotgun (WGS) entry which is preliminary data.</text>
</comment>
<dbReference type="PANTHER" id="PTHR18934:SF91">
    <property type="entry name" value="PRE-MRNA-SPLICING FACTOR ATP-DEPENDENT RNA HELICASE PRP16"/>
    <property type="match status" value="1"/>
</dbReference>
<dbReference type="GO" id="GO:0005524">
    <property type="term" value="F:ATP binding"/>
    <property type="evidence" value="ECO:0007669"/>
    <property type="project" value="UniProtKB-KW"/>
</dbReference>
<reference evidence="5 6" key="1">
    <citation type="journal article" date="2016" name="Mol. Biol. Evol.">
        <title>Genome-Wide Survey of Gut Fungi (Harpellales) Reveals the First Horizontally Transferred Ubiquitin Gene from a Mosquito Host.</title>
        <authorList>
            <person name="Wang Y."/>
            <person name="White M.M."/>
            <person name="Kvist S."/>
            <person name="Moncalvo J.M."/>
        </authorList>
    </citation>
    <scope>NUCLEOTIDE SEQUENCE [LARGE SCALE GENOMIC DNA]</scope>
    <source>
        <strain evidence="5 6">ALG-7-W6</strain>
    </source>
</reference>
<dbReference type="GO" id="GO:0016787">
    <property type="term" value="F:hydrolase activity"/>
    <property type="evidence" value="ECO:0007669"/>
    <property type="project" value="UniProtKB-KW"/>
</dbReference>
<proteinExistence type="predicted"/>
<evidence type="ECO:0000256" key="3">
    <source>
        <dbReference type="ARBA" id="ARBA00022806"/>
    </source>
</evidence>
<gene>
    <name evidence="5" type="ORF">AYI68_g5736</name>
</gene>
<dbReference type="PANTHER" id="PTHR18934">
    <property type="entry name" value="ATP-DEPENDENT RNA HELICASE"/>
    <property type="match status" value="1"/>
</dbReference>
<accession>A0A1R0GTG6</accession>
<evidence type="ECO:0000313" key="6">
    <source>
        <dbReference type="Proteomes" id="UP000187455"/>
    </source>
</evidence>
<dbReference type="OrthoDB" id="5591447at2759"/>
<dbReference type="GO" id="GO:0003723">
    <property type="term" value="F:RNA binding"/>
    <property type="evidence" value="ECO:0007669"/>
    <property type="project" value="TreeGrafter"/>
</dbReference>
<dbReference type="Proteomes" id="UP000187455">
    <property type="component" value="Unassembled WGS sequence"/>
</dbReference>
<dbReference type="EMBL" id="LSSL01003702">
    <property type="protein sequence ID" value="OLY80171.1"/>
    <property type="molecule type" value="Genomic_DNA"/>
</dbReference>
<dbReference type="GO" id="GO:0004386">
    <property type="term" value="F:helicase activity"/>
    <property type="evidence" value="ECO:0007669"/>
    <property type="project" value="UniProtKB-KW"/>
</dbReference>
<organism evidence="5 6">
    <name type="scientific">Smittium mucronatum</name>
    <dbReference type="NCBI Taxonomy" id="133383"/>
    <lineage>
        <taxon>Eukaryota</taxon>
        <taxon>Fungi</taxon>
        <taxon>Fungi incertae sedis</taxon>
        <taxon>Zoopagomycota</taxon>
        <taxon>Kickxellomycotina</taxon>
        <taxon>Harpellomycetes</taxon>
        <taxon>Harpellales</taxon>
        <taxon>Legeriomycetaceae</taxon>
        <taxon>Smittium</taxon>
    </lineage>
</organism>
<name>A0A1R0GTG6_9FUNG</name>
<dbReference type="SUPFAM" id="SSF52540">
    <property type="entry name" value="P-loop containing nucleoside triphosphate hydrolases"/>
    <property type="match status" value="1"/>
</dbReference>
<keyword evidence="2" id="KW-0378">Hydrolase</keyword>
<dbReference type="Gene3D" id="3.40.50.300">
    <property type="entry name" value="P-loop containing nucleotide triphosphate hydrolases"/>
    <property type="match status" value="1"/>
</dbReference>
<dbReference type="AlphaFoldDB" id="A0A1R0GTG6"/>
<evidence type="ECO:0000256" key="4">
    <source>
        <dbReference type="ARBA" id="ARBA00022840"/>
    </source>
</evidence>
<keyword evidence="4" id="KW-0067">ATP-binding</keyword>
<protein>
    <submittedName>
        <fullName evidence="5">Pre-mRNA-splicing factor ATP-dependent RNA helicase prp22</fullName>
    </submittedName>
</protein>